<dbReference type="AlphaFoldDB" id="A0A8J3NZ42"/>
<keyword evidence="1" id="KW-1133">Transmembrane helix</keyword>
<keyword evidence="1" id="KW-0812">Transmembrane</keyword>
<dbReference type="InterPro" id="IPR011990">
    <property type="entry name" value="TPR-like_helical_dom_sf"/>
</dbReference>
<dbReference type="Proteomes" id="UP000659904">
    <property type="component" value="Unassembled WGS sequence"/>
</dbReference>
<evidence type="ECO:0008006" key="4">
    <source>
        <dbReference type="Google" id="ProtNLM"/>
    </source>
</evidence>
<dbReference type="RefSeq" id="WP_120320922.1">
    <property type="nucleotide sequence ID" value="NZ_BONH01000002.1"/>
</dbReference>
<protein>
    <recommendedName>
        <fullName evidence="4">Tetratricopeptide repeat protein</fullName>
    </recommendedName>
</protein>
<name>A0A8J3NZ42_9ACTN</name>
<accession>A0A8J3NZ42</accession>
<reference evidence="2 3" key="1">
    <citation type="submission" date="2021-01" db="EMBL/GenBank/DDBJ databases">
        <title>Whole genome shotgun sequence of Catellatospora citrea NBRC 14495.</title>
        <authorList>
            <person name="Komaki H."/>
            <person name="Tamura T."/>
        </authorList>
    </citation>
    <scope>NUCLEOTIDE SEQUENCE [LARGE SCALE GENOMIC DNA]</scope>
    <source>
        <strain evidence="2 3">NBRC 14495</strain>
    </source>
</reference>
<feature type="transmembrane region" description="Helical" evidence="1">
    <location>
        <begin position="312"/>
        <end position="337"/>
    </location>
</feature>
<keyword evidence="3" id="KW-1185">Reference proteome</keyword>
<keyword evidence="1" id="KW-0472">Membrane</keyword>
<sequence>MSVDPAAVPRQRDPQGDVALDRRLTDAEPGRRAAVLVEHFAPQVATASLGWIGELSAAAARHGLTMPEVRTAATDLAWRAREQGQRFPGGADWEALPGGATLDRLVLAYVHGQRLRFDFKFESLQSQSHRWLAEFGGDALILGLAAFGALGSHSGRGLDLYRQAIASPDADSKTRHVCLHALWFADHLPDQADRMLELSNELMATGALDANVFFRRAFALRKLGRFEQALDEVDRAIAMLDPGNNAVHQDYVRERELIVVSSQLHRYAQELTREVGATAVEQAEQRIKEASAALAEKVETAQRVVAEGTLKVVEILGLFVTLAGFVVGSGAVVVKAGTFGERAAAMGLVLVGCLLFFGLLRFVTNFRRR</sequence>
<dbReference type="EMBL" id="BONH01000002">
    <property type="protein sequence ID" value="GIF95990.1"/>
    <property type="molecule type" value="Genomic_DNA"/>
</dbReference>
<comment type="caution">
    <text evidence="2">The sequence shown here is derived from an EMBL/GenBank/DDBJ whole genome shotgun (WGS) entry which is preliminary data.</text>
</comment>
<dbReference type="Gene3D" id="1.25.40.10">
    <property type="entry name" value="Tetratricopeptide repeat domain"/>
    <property type="match status" value="1"/>
</dbReference>
<evidence type="ECO:0000313" key="2">
    <source>
        <dbReference type="EMBL" id="GIF95990.1"/>
    </source>
</evidence>
<feature type="transmembrane region" description="Helical" evidence="1">
    <location>
        <begin position="343"/>
        <end position="363"/>
    </location>
</feature>
<evidence type="ECO:0000313" key="3">
    <source>
        <dbReference type="Proteomes" id="UP000659904"/>
    </source>
</evidence>
<proteinExistence type="predicted"/>
<organism evidence="2 3">
    <name type="scientific">Catellatospora citrea</name>
    <dbReference type="NCBI Taxonomy" id="53366"/>
    <lineage>
        <taxon>Bacteria</taxon>
        <taxon>Bacillati</taxon>
        <taxon>Actinomycetota</taxon>
        <taxon>Actinomycetes</taxon>
        <taxon>Micromonosporales</taxon>
        <taxon>Micromonosporaceae</taxon>
        <taxon>Catellatospora</taxon>
    </lineage>
</organism>
<evidence type="ECO:0000256" key="1">
    <source>
        <dbReference type="SAM" id="Phobius"/>
    </source>
</evidence>
<gene>
    <name evidence="2" type="ORF">Cci01nite_10840</name>
</gene>